<keyword evidence="3" id="KW-1185">Reference proteome</keyword>
<gene>
    <name evidence="2" type="ORF">EZ428_21850</name>
</gene>
<evidence type="ECO:0000313" key="3">
    <source>
        <dbReference type="Proteomes" id="UP000292884"/>
    </source>
</evidence>
<name>A0A4R0MLC5_9SPHI</name>
<sequence length="225" mass="23227">MKTKTNNFIKGIALASALVLSISSCKKDDDNPSSSNVSLTLVNTVDGSAAQDVYLNDSKASTSAVAYGSATTNLSTTAGSKTVAFKNTGTSNVTATANVNVSANSSTSLYLVKQANGNYAINTYANDNTAVSGKAKVRFINVAPLLTSTVNVTTSTGVALISALTFTTASAYQTVDANTTLNVNMTGSLEVTTIAGSELQAGKIYTVWFDSSTATKVKYHVVVQN</sequence>
<comment type="caution">
    <text evidence="2">The sequence shown here is derived from an EMBL/GenBank/DDBJ whole genome shotgun (WGS) entry which is preliminary data.</text>
</comment>
<dbReference type="OrthoDB" id="9792011at2"/>
<dbReference type="AlphaFoldDB" id="A0A4R0MLC5"/>
<evidence type="ECO:0000259" key="1">
    <source>
        <dbReference type="Pfam" id="PF14344"/>
    </source>
</evidence>
<accession>A0A4R0MLC5</accession>
<protein>
    <submittedName>
        <fullName evidence="2">DUF4397 domain-containing protein</fullName>
    </submittedName>
</protein>
<dbReference type="Proteomes" id="UP000292884">
    <property type="component" value="Unassembled WGS sequence"/>
</dbReference>
<evidence type="ECO:0000313" key="2">
    <source>
        <dbReference type="EMBL" id="TCC87343.1"/>
    </source>
</evidence>
<dbReference type="InterPro" id="IPR025510">
    <property type="entry name" value="DUF4397"/>
</dbReference>
<proteinExistence type="predicted"/>
<reference evidence="2 3" key="1">
    <citation type="submission" date="2019-02" db="EMBL/GenBank/DDBJ databases">
        <title>Pedobacter sp. RP-1-13 sp. nov., isolated from Arctic soil.</title>
        <authorList>
            <person name="Dahal R.H."/>
        </authorList>
    </citation>
    <scope>NUCLEOTIDE SEQUENCE [LARGE SCALE GENOMIC DNA]</scope>
    <source>
        <strain evidence="2 3">RP-1-13</strain>
    </source>
</reference>
<dbReference type="EMBL" id="SJSK01000007">
    <property type="protein sequence ID" value="TCC87343.1"/>
    <property type="molecule type" value="Genomic_DNA"/>
</dbReference>
<dbReference type="Pfam" id="PF14344">
    <property type="entry name" value="DUF4397"/>
    <property type="match status" value="1"/>
</dbReference>
<dbReference type="RefSeq" id="WP_131555459.1">
    <property type="nucleotide sequence ID" value="NZ_SJSK01000007.1"/>
</dbReference>
<feature type="domain" description="DUF4397" evidence="1">
    <location>
        <begin position="39"/>
        <end position="144"/>
    </location>
</feature>
<organism evidence="2 3">
    <name type="scientific">Pedobacter frigiditerrae</name>
    <dbReference type="NCBI Taxonomy" id="2530452"/>
    <lineage>
        <taxon>Bacteria</taxon>
        <taxon>Pseudomonadati</taxon>
        <taxon>Bacteroidota</taxon>
        <taxon>Sphingobacteriia</taxon>
        <taxon>Sphingobacteriales</taxon>
        <taxon>Sphingobacteriaceae</taxon>
        <taxon>Pedobacter</taxon>
    </lineage>
</organism>
<dbReference type="PROSITE" id="PS51257">
    <property type="entry name" value="PROKAR_LIPOPROTEIN"/>
    <property type="match status" value="1"/>
</dbReference>